<name>M2U365_COCH5</name>
<accession>M2U365</accession>
<sequence>MAASTAARRRLAVMVHERSIRALAWRTEQAMVISSDRSSFGAWIGMHTHTPHARLVLKGWGKWSSGLDSPDPNGLGFALVRCSAKQGVGIVRPACALHWHSAWVKRQPWPSRPSAAVVKQGIINHARTVAAIAFFADIGLREGCLEQTLEPGAVWGDETNHPPHPSFIHCSRP</sequence>
<reference evidence="2" key="2">
    <citation type="journal article" date="2013" name="PLoS Genet.">
        <title>Comparative genome structure, secondary metabolite, and effector coding capacity across Cochliobolus pathogens.</title>
        <authorList>
            <person name="Condon B.J."/>
            <person name="Leng Y."/>
            <person name="Wu D."/>
            <person name="Bushley K.E."/>
            <person name="Ohm R.A."/>
            <person name="Otillar R."/>
            <person name="Martin J."/>
            <person name="Schackwitz W."/>
            <person name="Grimwood J."/>
            <person name="MohdZainudin N."/>
            <person name="Xue C."/>
            <person name="Wang R."/>
            <person name="Manning V.A."/>
            <person name="Dhillon B."/>
            <person name="Tu Z.J."/>
            <person name="Steffenson B.J."/>
            <person name="Salamov A."/>
            <person name="Sun H."/>
            <person name="Lowry S."/>
            <person name="LaButti K."/>
            <person name="Han J."/>
            <person name="Copeland A."/>
            <person name="Lindquist E."/>
            <person name="Barry K."/>
            <person name="Schmutz J."/>
            <person name="Baker S.E."/>
            <person name="Ciuffetti L.M."/>
            <person name="Grigoriev I.V."/>
            <person name="Zhong S."/>
            <person name="Turgeon B.G."/>
        </authorList>
    </citation>
    <scope>NUCLEOTIDE SEQUENCE [LARGE SCALE GENOMIC DNA]</scope>
    <source>
        <strain evidence="2">C5 / ATCC 48332 / race O</strain>
    </source>
</reference>
<keyword evidence="2" id="KW-1185">Reference proteome</keyword>
<evidence type="ECO:0000313" key="2">
    <source>
        <dbReference type="Proteomes" id="UP000016936"/>
    </source>
</evidence>
<organism evidence="1 2">
    <name type="scientific">Cochliobolus heterostrophus (strain C5 / ATCC 48332 / race O)</name>
    <name type="common">Southern corn leaf blight fungus</name>
    <name type="synonym">Bipolaris maydis</name>
    <dbReference type="NCBI Taxonomy" id="701091"/>
    <lineage>
        <taxon>Eukaryota</taxon>
        <taxon>Fungi</taxon>
        <taxon>Dikarya</taxon>
        <taxon>Ascomycota</taxon>
        <taxon>Pezizomycotina</taxon>
        <taxon>Dothideomycetes</taxon>
        <taxon>Pleosporomycetidae</taxon>
        <taxon>Pleosporales</taxon>
        <taxon>Pleosporineae</taxon>
        <taxon>Pleosporaceae</taxon>
        <taxon>Bipolaris</taxon>
    </lineage>
</organism>
<dbReference type="EMBL" id="KB445574">
    <property type="protein sequence ID" value="EMD92994.1"/>
    <property type="molecule type" value="Genomic_DNA"/>
</dbReference>
<reference evidence="1 2" key="1">
    <citation type="journal article" date="2012" name="PLoS Pathog.">
        <title>Diverse lifestyles and strategies of plant pathogenesis encoded in the genomes of eighteen Dothideomycetes fungi.</title>
        <authorList>
            <person name="Ohm R.A."/>
            <person name="Feau N."/>
            <person name="Henrissat B."/>
            <person name="Schoch C.L."/>
            <person name="Horwitz B.A."/>
            <person name="Barry K.W."/>
            <person name="Condon B.J."/>
            <person name="Copeland A.C."/>
            <person name="Dhillon B."/>
            <person name="Glaser F."/>
            <person name="Hesse C.N."/>
            <person name="Kosti I."/>
            <person name="LaButti K."/>
            <person name="Lindquist E.A."/>
            <person name="Lucas S."/>
            <person name="Salamov A.A."/>
            <person name="Bradshaw R.E."/>
            <person name="Ciuffetti L."/>
            <person name="Hamelin R.C."/>
            <person name="Kema G.H.J."/>
            <person name="Lawrence C."/>
            <person name="Scott J.A."/>
            <person name="Spatafora J.W."/>
            <person name="Turgeon B.G."/>
            <person name="de Wit P.J.G.M."/>
            <person name="Zhong S."/>
            <person name="Goodwin S.B."/>
            <person name="Grigoriev I.V."/>
        </authorList>
    </citation>
    <scope>NUCLEOTIDE SEQUENCE [LARGE SCALE GENOMIC DNA]</scope>
    <source>
        <strain evidence="2">C5 / ATCC 48332 / race O</strain>
    </source>
</reference>
<gene>
    <name evidence="1" type="ORF">COCHEDRAFT_1029230</name>
</gene>
<dbReference type="HOGENOM" id="CLU_1547400_0_0_1"/>
<dbReference type="Proteomes" id="UP000016936">
    <property type="component" value="Unassembled WGS sequence"/>
</dbReference>
<proteinExistence type="predicted"/>
<protein>
    <submittedName>
        <fullName evidence="1">Uncharacterized protein</fullName>
    </submittedName>
</protein>
<dbReference type="AlphaFoldDB" id="M2U365"/>
<evidence type="ECO:0000313" key="1">
    <source>
        <dbReference type="EMBL" id="EMD92994.1"/>
    </source>
</evidence>